<dbReference type="AlphaFoldDB" id="A0A0F9ANT1"/>
<comment type="caution">
    <text evidence="1">The sequence shown here is derived from an EMBL/GenBank/DDBJ whole genome shotgun (WGS) entry which is preliminary data.</text>
</comment>
<proteinExistence type="predicted"/>
<accession>A0A0F9ANT1</accession>
<sequence length="150" mass="16682">VYVNYTWESGVNDNTIQHHLWSGRMYTVNFTGIEFSYGDAIGNRQQGAEAMAIAVAMIGCILTVNGANVAQMGYNFRIDEFEIQTKLWGEGMIAEALFNLYLKEVDKWTQALGKASTILIANRNVATNKYNIETLVGNTGFDPQSGERIT</sequence>
<evidence type="ECO:0000313" key="1">
    <source>
        <dbReference type="EMBL" id="KKK80139.1"/>
    </source>
</evidence>
<organism evidence="1">
    <name type="scientific">marine sediment metagenome</name>
    <dbReference type="NCBI Taxonomy" id="412755"/>
    <lineage>
        <taxon>unclassified sequences</taxon>
        <taxon>metagenomes</taxon>
        <taxon>ecological metagenomes</taxon>
    </lineage>
</organism>
<feature type="non-terminal residue" evidence="1">
    <location>
        <position position="1"/>
    </location>
</feature>
<reference evidence="1" key="1">
    <citation type="journal article" date="2015" name="Nature">
        <title>Complex archaea that bridge the gap between prokaryotes and eukaryotes.</title>
        <authorList>
            <person name="Spang A."/>
            <person name="Saw J.H."/>
            <person name="Jorgensen S.L."/>
            <person name="Zaremba-Niedzwiedzka K."/>
            <person name="Martijn J."/>
            <person name="Lind A.E."/>
            <person name="van Eijk R."/>
            <person name="Schleper C."/>
            <person name="Guy L."/>
            <person name="Ettema T.J."/>
        </authorList>
    </citation>
    <scope>NUCLEOTIDE SEQUENCE</scope>
</reference>
<dbReference type="EMBL" id="LAZR01053719">
    <property type="protein sequence ID" value="KKK80139.1"/>
    <property type="molecule type" value="Genomic_DNA"/>
</dbReference>
<protein>
    <submittedName>
        <fullName evidence="1">Uncharacterized protein</fullName>
    </submittedName>
</protein>
<name>A0A0F9ANT1_9ZZZZ</name>
<gene>
    <name evidence="1" type="ORF">LCGC14_2826460</name>
</gene>